<dbReference type="Proteomes" id="UP000008909">
    <property type="component" value="Unassembled WGS sequence"/>
</dbReference>
<sequence length="398" mass="45134">MHHQIAKNRLLNHKDIYVNRTIRTDIAQDRQRKLNRIGFQNIVRLQHVDRRMCLIRGSNISTGTRRAVRPKTMRTRLTWICGSLRRVTYHSGKTVPRVSEQGSFLRYPPYTPCTSQPKPCTTTLVNESRYPEEFLKRTDNLLELKSCHEHPIGSRAADGYTTKLCRFNVAEHYSVTCPQIGGFECLNAGYQLTIRPLTLMSSVINSHLNGFGASRPSVRKFTLRGHVLTSSDDFLDERHFVAPMPINQVVLTQKRTNGYCIPNWGATPGGQVYCWPAHCGASRTTWFIDAYARTHTCRQTGVLRDDHCSKANDKVVADKNKWKSIGTRAACAGMRISNPGMTIEYVLLISSTKGETRVQYTPLPLVWTHQNDCARKRVLSPNESHVNAHSKKLATTIT</sequence>
<reference key="2">
    <citation type="submission" date="2011-10" db="EMBL/GenBank/DDBJ databases">
        <title>The genome and transcriptome sequence of Clonorchis sinensis provide insights into the carcinogenic liver fluke.</title>
        <authorList>
            <person name="Wang X."/>
            <person name="Huang Y."/>
            <person name="Chen W."/>
            <person name="Liu H."/>
            <person name="Guo L."/>
            <person name="Chen Y."/>
            <person name="Luo F."/>
            <person name="Zhou W."/>
            <person name="Sun J."/>
            <person name="Mao Q."/>
            <person name="Liang P."/>
            <person name="Zhou C."/>
            <person name="Tian Y."/>
            <person name="Men J."/>
            <person name="Lv X."/>
            <person name="Huang L."/>
            <person name="Zhou J."/>
            <person name="Hu Y."/>
            <person name="Li R."/>
            <person name="Zhang F."/>
            <person name="Lei H."/>
            <person name="Li X."/>
            <person name="Hu X."/>
            <person name="Liang C."/>
            <person name="Xu J."/>
            <person name="Wu Z."/>
            <person name="Yu X."/>
        </authorList>
    </citation>
    <scope>NUCLEOTIDE SEQUENCE</scope>
    <source>
        <strain>Henan</strain>
    </source>
</reference>
<keyword evidence="2" id="KW-1185">Reference proteome</keyword>
<gene>
    <name evidence="1" type="ORF">CLF_100938</name>
</gene>
<dbReference type="EMBL" id="DF142859">
    <property type="protein sequence ID" value="GAA47894.1"/>
    <property type="molecule type" value="Genomic_DNA"/>
</dbReference>
<accession>G7Y4K8</accession>
<dbReference type="AlphaFoldDB" id="G7Y4K8"/>
<name>G7Y4K8_CLOSI</name>
<protein>
    <submittedName>
        <fullName evidence="1">Uncharacterized protein</fullName>
    </submittedName>
</protein>
<proteinExistence type="predicted"/>
<reference evidence="1" key="1">
    <citation type="journal article" date="2011" name="Genome Biol.">
        <title>The draft genome of the carcinogenic human liver fluke Clonorchis sinensis.</title>
        <authorList>
            <person name="Wang X."/>
            <person name="Chen W."/>
            <person name="Huang Y."/>
            <person name="Sun J."/>
            <person name="Men J."/>
            <person name="Liu H."/>
            <person name="Luo F."/>
            <person name="Guo L."/>
            <person name="Lv X."/>
            <person name="Deng C."/>
            <person name="Zhou C."/>
            <person name="Fan Y."/>
            <person name="Li X."/>
            <person name="Huang L."/>
            <person name="Hu Y."/>
            <person name="Liang C."/>
            <person name="Hu X."/>
            <person name="Xu J."/>
            <person name="Yu X."/>
        </authorList>
    </citation>
    <scope>NUCLEOTIDE SEQUENCE [LARGE SCALE GENOMIC DNA]</scope>
    <source>
        <strain evidence="1">Henan</strain>
    </source>
</reference>
<organism evidence="1 2">
    <name type="scientific">Clonorchis sinensis</name>
    <name type="common">Chinese liver fluke</name>
    <dbReference type="NCBI Taxonomy" id="79923"/>
    <lineage>
        <taxon>Eukaryota</taxon>
        <taxon>Metazoa</taxon>
        <taxon>Spiralia</taxon>
        <taxon>Lophotrochozoa</taxon>
        <taxon>Platyhelminthes</taxon>
        <taxon>Trematoda</taxon>
        <taxon>Digenea</taxon>
        <taxon>Opisthorchiida</taxon>
        <taxon>Opisthorchiata</taxon>
        <taxon>Opisthorchiidae</taxon>
        <taxon>Clonorchis</taxon>
    </lineage>
</organism>
<evidence type="ECO:0000313" key="2">
    <source>
        <dbReference type="Proteomes" id="UP000008909"/>
    </source>
</evidence>
<evidence type="ECO:0000313" key="1">
    <source>
        <dbReference type="EMBL" id="GAA47894.1"/>
    </source>
</evidence>